<protein>
    <recommendedName>
        <fullName evidence="1">Flavodoxin-like domain-containing protein</fullName>
    </recommendedName>
</protein>
<gene>
    <name evidence="2" type="ordered locus">MYPE6770</name>
</gene>
<dbReference type="Gene3D" id="3.40.50.360">
    <property type="match status" value="1"/>
</dbReference>
<dbReference type="EMBL" id="BA000026">
    <property type="protein sequence ID" value="BAC44469.1"/>
    <property type="molecule type" value="Genomic_DNA"/>
</dbReference>
<proteinExistence type="predicted"/>
<dbReference type="eggNOG" id="COG0716">
    <property type="taxonomic scope" value="Bacteria"/>
</dbReference>
<evidence type="ECO:0000313" key="3">
    <source>
        <dbReference type="Proteomes" id="UP000002522"/>
    </source>
</evidence>
<dbReference type="RefSeq" id="WP_011077499.1">
    <property type="nucleotide sequence ID" value="NC_004432.1"/>
</dbReference>
<dbReference type="PANTHER" id="PTHR39201:SF1">
    <property type="entry name" value="FLAVODOXIN-LIKE DOMAIN-CONTAINING PROTEIN"/>
    <property type="match status" value="1"/>
</dbReference>
<organism evidence="2 3">
    <name type="scientific">Malacoplasma penetrans (strain HF-2)</name>
    <name type="common">Mycoplasma penetrans</name>
    <dbReference type="NCBI Taxonomy" id="272633"/>
    <lineage>
        <taxon>Bacteria</taxon>
        <taxon>Bacillati</taxon>
        <taxon>Mycoplasmatota</taxon>
        <taxon>Mycoplasmoidales</taxon>
        <taxon>Mycoplasmoidaceae</taxon>
        <taxon>Malacoplasma</taxon>
    </lineage>
</organism>
<dbReference type="HOGENOM" id="CLU_068890_1_1_14"/>
<dbReference type="STRING" id="272633.gene:10731798"/>
<dbReference type="InParanoid" id="Q8EV89"/>
<dbReference type="InterPro" id="IPR029039">
    <property type="entry name" value="Flavoprotein-like_sf"/>
</dbReference>
<evidence type="ECO:0000313" key="2">
    <source>
        <dbReference type="EMBL" id="BAC44469.1"/>
    </source>
</evidence>
<sequence length="159" mass="17958">MANNKTLIAYFSLTQNTKKAANALHSKVKSDVFEILAKQPYTAQDIDYNTKDCRAEVEANTDARPEVANKIENFDDYDVFFIGFPIWWYTVPKVVCTFLESYDFKNKTVIPFCTSGGSSLESIISDFKKCVPNANVKKGKLISSYSLNNDIQSLINQLD</sequence>
<dbReference type="Pfam" id="PF12682">
    <property type="entry name" value="Flavodoxin_4"/>
    <property type="match status" value="1"/>
</dbReference>
<dbReference type="InterPro" id="IPR008254">
    <property type="entry name" value="Flavodoxin/NO_synth"/>
</dbReference>
<dbReference type="AlphaFoldDB" id="Q8EV89"/>
<reference evidence="2 3" key="1">
    <citation type="journal article" date="2002" name="Nucleic Acids Res.">
        <title>The complete genomic sequence of Mycoplasma penetrans, an intracellular bacterial pathogen in humans.</title>
        <authorList>
            <person name="Sasaki Y."/>
            <person name="Ishikawa J."/>
            <person name="Yamashita A."/>
            <person name="Oshima K."/>
            <person name="Kenri T."/>
            <person name="Furuya K."/>
            <person name="Yoshino C."/>
            <person name="Horino A."/>
            <person name="Shiba T."/>
            <person name="Sasaki T."/>
            <person name="Hattori M."/>
        </authorList>
    </citation>
    <scope>NUCLEOTIDE SEQUENCE [LARGE SCALE GENOMIC DNA]</scope>
    <source>
        <strain evidence="2 3">HF-2</strain>
    </source>
</reference>
<dbReference type="KEGG" id="mpe:MYPE6770"/>
<dbReference type="PANTHER" id="PTHR39201">
    <property type="entry name" value="EXPORTED PROTEIN-RELATED"/>
    <property type="match status" value="1"/>
</dbReference>
<dbReference type="Proteomes" id="UP000002522">
    <property type="component" value="Chromosome"/>
</dbReference>
<dbReference type="SUPFAM" id="SSF52218">
    <property type="entry name" value="Flavoproteins"/>
    <property type="match status" value="1"/>
</dbReference>
<name>Q8EV89_MALP2</name>
<accession>Q8EV89</accession>
<evidence type="ECO:0000259" key="1">
    <source>
        <dbReference type="Pfam" id="PF12682"/>
    </source>
</evidence>
<dbReference type="NCBIfam" id="NF005501">
    <property type="entry name" value="PRK07116.1"/>
    <property type="match status" value="1"/>
</dbReference>
<keyword evidence="3" id="KW-1185">Reference proteome</keyword>
<dbReference type="GO" id="GO:0010181">
    <property type="term" value="F:FMN binding"/>
    <property type="evidence" value="ECO:0007669"/>
    <property type="project" value="InterPro"/>
</dbReference>
<feature type="domain" description="Flavodoxin-like" evidence="1">
    <location>
        <begin position="5"/>
        <end position="156"/>
    </location>
</feature>